<dbReference type="FunFam" id="3.40.50.1970:FF:000001">
    <property type="entry name" value="3-dehydroquinate synthase"/>
    <property type="match status" value="1"/>
</dbReference>
<evidence type="ECO:0000256" key="3">
    <source>
        <dbReference type="ARBA" id="ARBA00003485"/>
    </source>
</evidence>
<dbReference type="GO" id="GO:0008652">
    <property type="term" value="P:amino acid biosynthetic process"/>
    <property type="evidence" value="ECO:0007669"/>
    <property type="project" value="UniProtKB-KW"/>
</dbReference>
<comment type="function">
    <text evidence="3 18">Catalyzes the conversion of 3-deoxy-D-arabino-heptulosonate 7-phosphate (DAHP) to dehydroquinate (DHQ).</text>
</comment>
<feature type="binding site" evidence="18">
    <location>
        <position position="142"/>
    </location>
    <ligand>
        <name>NAD(+)</name>
        <dbReference type="ChEBI" id="CHEBI:57540"/>
    </ligand>
</feature>
<evidence type="ECO:0000256" key="17">
    <source>
        <dbReference type="ARBA" id="ARBA00023285"/>
    </source>
</evidence>
<keyword evidence="10 18" id="KW-0028">Amino-acid biosynthesis</keyword>
<evidence type="ECO:0000256" key="9">
    <source>
        <dbReference type="ARBA" id="ARBA00022490"/>
    </source>
</evidence>
<evidence type="ECO:0000256" key="7">
    <source>
        <dbReference type="ARBA" id="ARBA00013031"/>
    </source>
</evidence>
<dbReference type="NCBIfam" id="TIGR01357">
    <property type="entry name" value="aroB"/>
    <property type="match status" value="1"/>
</dbReference>
<keyword evidence="19" id="KW-0472">Membrane</keyword>
<evidence type="ECO:0000256" key="12">
    <source>
        <dbReference type="ARBA" id="ARBA00022741"/>
    </source>
</evidence>
<dbReference type="InterPro" id="IPR016037">
    <property type="entry name" value="DHQ_synth_AroB"/>
</dbReference>
<evidence type="ECO:0000256" key="18">
    <source>
        <dbReference type="HAMAP-Rule" id="MF_00110"/>
    </source>
</evidence>
<feature type="binding site" evidence="18">
    <location>
        <position position="184"/>
    </location>
    <ligand>
        <name>Zn(2+)</name>
        <dbReference type="ChEBI" id="CHEBI:29105"/>
    </ligand>
</feature>
<feature type="binding site" evidence="18">
    <location>
        <begin position="105"/>
        <end position="109"/>
    </location>
    <ligand>
        <name>NAD(+)</name>
        <dbReference type="ChEBI" id="CHEBI:57540"/>
    </ligand>
</feature>
<feature type="domain" description="3-dehydroquinate synthase N-terminal" evidence="20">
    <location>
        <begin position="67"/>
        <end position="179"/>
    </location>
</feature>
<comment type="catalytic activity">
    <reaction evidence="1 18">
        <text>7-phospho-2-dehydro-3-deoxy-D-arabino-heptonate = 3-dehydroquinate + phosphate</text>
        <dbReference type="Rhea" id="RHEA:21968"/>
        <dbReference type="ChEBI" id="CHEBI:32364"/>
        <dbReference type="ChEBI" id="CHEBI:43474"/>
        <dbReference type="ChEBI" id="CHEBI:58394"/>
        <dbReference type="EC" id="4.2.3.4"/>
    </reaction>
</comment>
<dbReference type="InterPro" id="IPR030963">
    <property type="entry name" value="DHQ_synth_fam"/>
</dbReference>
<evidence type="ECO:0000259" key="20">
    <source>
        <dbReference type="Pfam" id="PF01761"/>
    </source>
</evidence>
<evidence type="ECO:0000256" key="2">
    <source>
        <dbReference type="ARBA" id="ARBA00001911"/>
    </source>
</evidence>
<feature type="binding site" evidence="18">
    <location>
        <position position="247"/>
    </location>
    <ligand>
        <name>Zn(2+)</name>
        <dbReference type="ChEBI" id="CHEBI:29105"/>
    </ligand>
</feature>
<dbReference type="InterPro" id="IPR056179">
    <property type="entry name" value="DHQS_C"/>
</dbReference>
<dbReference type="PANTHER" id="PTHR43622">
    <property type="entry name" value="3-DEHYDROQUINATE SYNTHASE"/>
    <property type="match status" value="1"/>
</dbReference>
<gene>
    <name evidence="18 22" type="primary">aroB</name>
    <name evidence="22" type="ORF">M9394_01240</name>
</gene>
<reference evidence="22" key="1">
    <citation type="submission" date="2022-05" db="EMBL/GenBank/DDBJ databases">
        <title>Impact of host demography and evolutionary history on endosymbiont molecular evolution: a test in carpenter ants (Genus Camponotus) and their Blochmannia endosymbionts.</title>
        <authorList>
            <person name="Manthey J.D."/>
            <person name="Giron J.C."/>
            <person name="Hruska J.P."/>
        </authorList>
    </citation>
    <scope>NUCLEOTIDE SEQUENCE</scope>
    <source>
        <strain evidence="22">C-049</strain>
    </source>
</reference>
<evidence type="ECO:0000256" key="6">
    <source>
        <dbReference type="ARBA" id="ARBA00005412"/>
    </source>
</evidence>
<keyword evidence="13 18" id="KW-0862">Zinc</keyword>
<comment type="cofactor">
    <cofactor evidence="18">
        <name>Co(2+)</name>
        <dbReference type="ChEBI" id="CHEBI:48828"/>
    </cofactor>
    <cofactor evidence="18">
        <name>Zn(2+)</name>
        <dbReference type="ChEBI" id="CHEBI:29105"/>
    </cofactor>
    <text evidence="18">Binds 1 divalent metal cation per subunit. Can use either Co(2+) or Zn(2+).</text>
</comment>
<dbReference type="AlphaFoldDB" id="A0AAE9IDS5"/>
<evidence type="ECO:0000256" key="14">
    <source>
        <dbReference type="ARBA" id="ARBA00023027"/>
    </source>
</evidence>
<proteinExistence type="inferred from homology"/>
<keyword evidence="12 18" id="KW-0547">Nucleotide-binding</keyword>
<evidence type="ECO:0000256" key="16">
    <source>
        <dbReference type="ARBA" id="ARBA00023239"/>
    </source>
</evidence>
<evidence type="ECO:0000256" key="4">
    <source>
        <dbReference type="ARBA" id="ARBA00004496"/>
    </source>
</evidence>
<dbReference type="GO" id="GO:0003856">
    <property type="term" value="F:3-dehydroquinate synthase activity"/>
    <property type="evidence" value="ECO:0007669"/>
    <property type="project" value="UniProtKB-UniRule"/>
</dbReference>
<dbReference type="GO" id="GO:0046872">
    <property type="term" value="F:metal ion binding"/>
    <property type="evidence" value="ECO:0007669"/>
    <property type="project" value="UniProtKB-KW"/>
</dbReference>
<dbReference type="RefSeq" id="WP_250247205.1">
    <property type="nucleotide sequence ID" value="NZ_CP097749.1"/>
</dbReference>
<dbReference type="PANTHER" id="PTHR43622:SF7">
    <property type="entry name" value="3-DEHYDROQUINATE SYNTHASE, CHLOROPLASTIC"/>
    <property type="match status" value="1"/>
</dbReference>
<feature type="binding site" evidence="18">
    <location>
        <begin position="71"/>
        <end position="76"/>
    </location>
    <ligand>
        <name>NAD(+)</name>
        <dbReference type="ChEBI" id="CHEBI:57540"/>
    </ligand>
</feature>
<dbReference type="HAMAP" id="MF_00110">
    <property type="entry name" value="DHQ_synthase"/>
    <property type="match status" value="1"/>
</dbReference>
<evidence type="ECO:0000256" key="10">
    <source>
        <dbReference type="ARBA" id="ARBA00022605"/>
    </source>
</evidence>
<dbReference type="PIRSF" id="PIRSF001455">
    <property type="entry name" value="DHQ_synth"/>
    <property type="match status" value="1"/>
</dbReference>
<evidence type="ECO:0000259" key="21">
    <source>
        <dbReference type="Pfam" id="PF24621"/>
    </source>
</evidence>
<dbReference type="Proteomes" id="UP001056323">
    <property type="component" value="Chromosome"/>
</dbReference>
<keyword evidence="17 18" id="KW-0170">Cobalt</keyword>
<comment type="cofactor">
    <cofactor evidence="2 18">
        <name>NAD(+)</name>
        <dbReference type="ChEBI" id="CHEBI:57540"/>
    </cofactor>
</comment>
<evidence type="ECO:0000256" key="19">
    <source>
        <dbReference type="SAM" id="Phobius"/>
    </source>
</evidence>
<feature type="binding site" evidence="18">
    <location>
        <position position="151"/>
    </location>
    <ligand>
        <name>NAD(+)</name>
        <dbReference type="ChEBI" id="CHEBI:57540"/>
    </ligand>
</feature>
<keyword evidence="11 18" id="KW-0479">Metal-binding</keyword>
<keyword evidence="9 18" id="KW-0963">Cytoplasm</keyword>
<accession>A0AAE9IDS5</accession>
<evidence type="ECO:0000256" key="8">
    <source>
        <dbReference type="ARBA" id="ARBA00017684"/>
    </source>
</evidence>
<protein>
    <recommendedName>
        <fullName evidence="8 18">3-dehydroquinate synthase</fullName>
        <shortName evidence="18">DHQS</shortName>
        <ecNumber evidence="7 18">4.2.3.4</ecNumber>
    </recommendedName>
</protein>
<evidence type="ECO:0000256" key="13">
    <source>
        <dbReference type="ARBA" id="ARBA00022833"/>
    </source>
</evidence>
<evidence type="ECO:0000313" key="23">
    <source>
        <dbReference type="Proteomes" id="UP001056323"/>
    </source>
</evidence>
<organism evidence="22 23">
    <name type="scientific">Candidatus Blochmanniella camponoti</name>
    <dbReference type="NCBI Taxonomy" id="108080"/>
    <lineage>
        <taxon>Bacteria</taxon>
        <taxon>Pseudomonadati</taxon>
        <taxon>Pseudomonadota</taxon>
        <taxon>Gammaproteobacteria</taxon>
        <taxon>Enterobacterales</taxon>
        <taxon>Enterobacteriaceae</taxon>
        <taxon>ant endosymbionts</taxon>
        <taxon>Candidatus Blochmanniella</taxon>
    </lineage>
</organism>
<feature type="binding site" evidence="18">
    <location>
        <position position="264"/>
    </location>
    <ligand>
        <name>Zn(2+)</name>
        <dbReference type="ChEBI" id="CHEBI:29105"/>
    </ligand>
</feature>
<dbReference type="Pfam" id="PF01761">
    <property type="entry name" value="DHQ_synthase"/>
    <property type="match status" value="1"/>
</dbReference>
<dbReference type="SUPFAM" id="SSF56796">
    <property type="entry name" value="Dehydroquinate synthase-like"/>
    <property type="match status" value="1"/>
</dbReference>
<dbReference type="Pfam" id="PF24621">
    <property type="entry name" value="DHQS_C"/>
    <property type="match status" value="1"/>
</dbReference>
<dbReference type="InterPro" id="IPR030960">
    <property type="entry name" value="DHQS/DOIS_N"/>
</dbReference>
<evidence type="ECO:0000313" key="22">
    <source>
        <dbReference type="EMBL" id="URJ27752.1"/>
    </source>
</evidence>
<dbReference type="GO" id="GO:0005737">
    <property type="term" value="C:cytoplasm"/>
    <property type="evidence" value="ECO:0007669"/>
    <property type="project" value="UniProtKB-SubCell"/>
</dbReference>
<evidence type="ECO:0000256" key="15">
    <source>
        <dbReference type="ARBA" id="ARBA00023141"/>
    </source>
</evidence>
<feature type="domain" description="3-dehydroquinate synthase C-terminal" evidence="21">
    <location>
        <begin position="181"/>
        <end position="325"/>
    </location>
</feature>
<dbReference type="CDD" id="cd08195">
    <property type="entry name" value="DHQS"/>
    <property type="match status" value="1"/>
</dbReference>
<dbReference type="EC" id="4.2.3.4" evidence="7 18"/>
<dbReference type="GO" id="GO:0009073">
    <property type="term" value="P:aromatic amino acid family biosynthetic process"/>
    <property type="evidence" value="ECO:0007669"/>
    <property type="project" value="UniProtKB-KW"/>
</dbReference>
<keyword evidence="19" id="KW-1133">Transmembrane helix</keyword>
<keyword evidence="14 18" id="KW-0520">NAD</keyword>
<evidence type="ECO:0000256" key="11">
    <source>
        <dbReference type="ARBA" id="ARBA00022723"/>
    </source>
</evidence>
<name>A0AAE9IDS5_9ENTR</name>
<sequence length="362" mass="40114">MEKIIIKLQKRSYPIIIADKLFNDFSPCWPLNIGDKVVLITNDRVAPIYLNILRNLLTRSGIVTDQLILPDGEQNKSLITLNTIFTKLLKKNYDRSTILIALGGGVIGDITGFAAATYQRGIRFIQVPTTLLAQVDASIGGKTGINHILGKNMIGAFHQPIAVAINLDVLHTLSMKEFSSGLAEIIKYAIALDSSFFSWLESHLDDLLILHSPSLMYCIRRCCELKASIITIDERDQGIRSVLNLGHTYGHAIESYLGYSQWSHGESIAAGIMMAVNTALRLNQFNCSDAKRIKLLLTRAGLPVRGPKEMTSKNYLEYMKRDKKSISGQLNLVLPISIGNVKTVFNVNHELVSLSIEDTNSS</sequence>
<comment type="pathway">
    <text evidence="5 18">Metabolic intermediate biosynthesis; chorismate biosynthesis; chorismate from D-erythrose 4-phosphate and phosphoenolpyruvate: step 2/7.</text>
</comment>
<dbReference type="Gene3D" id="1.20.1090.10">
    <property type="entry name" value="Dehydroquinate synthase-like - alpha domain"/>
    <property type="match status" value="1"/>
</dbReference>
<comment type="subcellular location">
    <subcellularLocation>
        <location evidence="4 18">Cytoplasm</location>
    </subcellularLocation>
</comment>
<dbReference type="InterPro" id="IPR050071">
    <property type="entry name" value="Dehydroquinate_synthase"/>
</dbReference>
<evidence type="ECO:0000256" key="1">
    <source>
        <dbReference type="ARBA" id="ARBA00001393"/>
    </source>
</evidence>
<dbReference type="GO" id="GO:0000166">
    <property type="term" value="F:nucleotide binding"/>
    <property type="evidence" value="ECO:0007669"/>
    <property type="project" value="UniProtKB-KW"/>
</dbReference>
<dbReference type="KEGG" id="bhb:M9394_01240"/>
<keyword evidence="15 18" id="KW-0057">Aromatic amino acid biosynthesis</keyword>
<feature type="transmembrane region" description="Helical" evidence="19">
    <location>
        <begin position="97"/>
        <end position="118"/>
    </location>
</feature>
<feature type="binding site" evidence="18">
    <location>
        <begin position="129"/>
        <end position="130"/>
    </location>
    <ligand>
        <name>NAD(+)</name>
        <dbReference type="ChEBI" id="CHEBI:57540"/>
    </ligand>
</feature>
<keyword evidence="19" id="KW-0812">Transmembrane</keyword>
<keyword evidence="16 18" id="KW-0456">Lyase</keyword>
<comment type="similarity">
    <text evidence="6 18">Belongs to the sugar phosphate cyclases superfamily. Dehydroquinate synthase family.</text>
</comment>
<dbReference type="Gene3D" id="3.40.50.1970">
    <property type="match status" value="1"/>
</dbReference>
<comment type="caution">
    <text evidence="18">Lacks conserved residue(s) required for the propagation of feature annotation.</text>
</comment>
<evidence type="ECO:0000256" key="5">
    <source>
        <dbReference type="ARBA" id="ARBA00004661"/>
    </source>
</evidence>
<dbReference type="GO" id="GO:0009423">
    <property type="term" value="P:chorismate biosynthetic process"/>
    <property type="evidence" value="ECO:0007669"/>
    <property type="project" value="UniProtKB-UniRule"/>
</dbReference>
<dbReference type="EMBL" id="CP097751">
    <property type="protein sequence ID" value="URJ27752.1"/>
    <property type="molecule type" value="Genomic_DNA"/>
</dbReference>